<proteinExistence type="inferred from homology"/>
<name>A0A518H3U5_9BACT</name>
<dbReference type="Gene3D" id="2.120.10.30">
    <property type="entry name" value="TolB, C-terminal domain"/>
    <property type="match status" value="3"/>
</dbReference>
<evidence type="ECO:0000313" key="3">
    <source>
        <dbReference type="Proteomes" id="UP000317835"/>
    </source>
</evidence>
<keyword evidence="3" id="KW-1185">Reference proteome</keyword>
<dbReference type="InterPro" id="IPR011042">
    <property type="entry name" value="6-blade_b-propeller_TolB-like"/>
</dbReference>
<comment type="similarity">
    <text evidence="1">Belongs to the TolB family.</text>
</comment>
<dbReference type="Pfam" id="PF07676">
    <property type="entry name" value="PD40"/>
    <property type="match status" value="5"/>
</dbReference>
<evidence type="ECO:0000256" key="1">
    <source>
        <dbReference type="ARBA" id="ARBA00009820"/>
    </source>
</evidence>
<dbReference type="OrthoDB" id="269409at2"/>
<dbReference type="KEGG" id="tpla:ElP_33800"/>
<sequence>MNPPWLLVALALAPSSDDPGRPLLRHTEDGREVIRPSWSPDGRSLAFARSEQGGTQIWQYVMPVDPPGLPTRLTGRTDPEFQGVFSPDGRRVLLTVVPRSGTQGNCDLAAIEIDGGRLSVVVDDRGGGLSHQEWPSWSPDGARFTFSSTHDGNQEIYTAKADGSDLVRLTQGPGIDSHPSWSPAGDRIVFATDRWGGLELASVCPDGTGLARLTESPGLDDYPSVSTDGRRVAFVSNRDGQFEIYVMGLDGGPAVNLSRHPGRDTMPTWTPDGRGVTFVSDRGGGADLYTIGVGEEGVSAAGR</sequence>
<dbReference type="SUPFAM" id="SSF82171">
    <property type="entry name" value="DPP6 N-terminal domain-like"/>
    <property type="match status" value="1"/>
</dbReference>
<dbReference type="EMBL" id="CP036426">
    <property type="protein sequence ID" value="QDV35477.1"/>
    <property type="molecule type" value="Genomic_DNA"/>
</dbReference>
<dbReference type="RefSeq" id="WP_145271113.1">
    <property type="nucleotide sequence ID" value="NZ_CP036426.1"/>
</dbReference>
<dbReference type="AlphaFoldDB" id="A0A518H3U5"/>
<gene>
    <name evidence="2" type="ORF">ElP_33800</name>
</gene>
<organism evidence="2 3">
    <name type="scientific">Tautonia plasticadhaerens</name>
    <dbReference type="NCBI Taxonomy" id="2527974"/>
    <lineage>
        <taxon>Bacteria</taxon>
        <taxon>Pseudomonadati</taxon>
        <taxon>Planctomycetota</taxon>
        <taxon>Planctomycetia</taxon>
        <taxon>Isosphaerales</taxon>
        <taxon>Isosphaeraceae</taxon>
        <taxon>Tautonia</taxon>
    </lineage>
</organism>
<dbReference type="Proteomes" id="UP000317835">
    <property type="component" value="Chromosome"/>
</dbReference>
<dbReference type="PANTHER" id="PTHR36842">
    <property type="entry name" value="PROTEIN TOLB HOMOLOG"/>
    <property type="match status" value="1"/>
</dbReference>
<evidence type="ECO:0000313" key="2">
    <source>
        <dbReference type="EMBL" id="QDV35477.1"/>
    </source>
</evidence>
<protein>
    <submittedName>
        <fullName evidence="2">Translocation protein TolB</fullName>
    </submittedName>
</protein>
<dbReference type="PANTHER" id="PTHR36842:SF1">
    <property type="entry name" value="PROTEIN TOLB"/>
    <property type="match status" value="1"/>
</dbReference>
<dbReference type="InterPro" id="IPR011659">
    <property type="entry name" value="WD40"/>
</dbReference>
<reference evidence="2 3" key="1">
    <citation type="submission" date="2019-02" db="EMBL/GenBank/DDBJ databases">
        <title>Deep-cultivation of Planctomycetes and their phenomic and genomic characterization uncovers novel biology.</title>
        <authorList>
            <person name="Wiegand S."/>
            <person name="Jogler M."/>
            <person name="Boedeker C."/>
            <person name="Pinto D."/>
            <person name="Vollmers J."/>
            <person name="Rivas-Marin E."/>
            <person name="Kohn T."/>
            <person name="Peeters S.H."/>
            <person name="Heuer A."/>
            <person name="Rast P."/>
            <person name="Oberbeckmann S."/>
            <person name="Bunk B."/>
            <person name="Jeske O."/>
            <person name="Meyerdierks A."/>
            <person name="Storesund J.E."/>
            <person name="Kallscheuer N."/>
            <person name="Luecker S."/>
            <person name="Lage O.M."/>
            <person name="Pohl T."/>
            <person name="Merkel B.J."/>
            <person name="Hornburger P."/>
            <person name="Mueller R.-W."/>
            <person name="Bruemmer F."/>
            <person name="Labrenz M."/>
            <person name="Spormann A.M."/>
            <person name="Op den Camp H."/>
            <person name="Overmann J."/>
            <person name="Amann R."/>
            <person name="Jetten M.S.M."/>
            <person name="Mascher T."/>
            <person name="Medema M.H."/>
            <person name="Devos D.P."/>
            <person name="Kaster A.-K."/>
            <person name="Ovreas L."/>
            <person name="Rohde M."/>
            <person name="Galperin M.Y."/>
            <person name="Jogler C."/>
        </authorList>
    </citation>
    <scope>NUCLEOTIDE SEQUENCE [LARGE SCALE GENOMIC DNA]</scope>
    <source>
        <strain evidence="2 3">ElP</strain>
    </source>
</reference>
<accession>A0A518H3U5</accession>